<evidence type="ECO:0000256" key="6">
    <source>
        <dbReference type="ARBA" id="ARBA00022989"/>
    </source>
</evidence>
<evidence type="ECO:0000256" key="1">
    <source>
        <dbReference type="ARBA" id="ARBA00004651"/>
    </source>
</evidence>
<keyword evidence="5 8" id="KW-0812">Transmembrane</keyword>
<feature type="transmembrane region" description="Helical" evidence="8">
    <location>
        <begin position="146"/>
        <end position="164"/>
    </location>
</feature>
<keyword evidence="4 10" id="KW-0808">Transferase</keyword>
<feature type="transmembrane region" description="Helical" evidence="8">
    <location>
        <begin position="215"/>
        <end position="237"/>
    </location>
</feature>
<evidence type="ECO:0000256" key="5">
    <source>
        <dbReference type="ARBA" id="ARBA00022692"/>
    </source>
</evidence>
<reference evidence="10" key="1">
    <citation type="submission" date="2022-04" db="EMBL/GenBank/DDBJ databases">
        <title>Hymenobacter sp. isolated from the air.</title>
        <authorList>
            <person name="Won M."/>
            <person name="Lee C.-M."/>
            <person name="Woen H.-Y."/>
            <person name="Kwon S.-W."/>
        </authorList>
    </citation>
    <scope>NUCLEOTIDE SEQUENCE</scope>
    <source>
        <strain evidence="10">5420S-77</strain>
    </source>
</reference>
<dbReference type="EMBL" id="CP095061">
    <property type="protein sequence ID" value="UOQ67490.1"/>
    <property type="molecule type" value="Genomic_DNA"/>
</dbReference>
<organism evidence="10 11">
    <name type="scientific">Hymenobacter volaticus</name>
    <dbReference type="NCBI Taxonomy" id="2932254"/>
    <lineage>
        <taxon>Bacteria</taxon>
        <taxon>Pseudomonadati</taxon>
        <taxon>Bacteroidota</taxon>
        <taxon>Cytophagia</taxon>
        <taxon>Cytophagales</taxon>
        <taxon>Hymenobacteraceae</taxon>
        <taxon>Hymenobacter</taxon>
    </lineage>
</organism>
<evidence type="ECO:0000256" key="7">
    <source>
        <dbReference type="ARBA" id="ARBA00023136"/>
    </source>
</evidence>
<dbReference type="Proteomes" id="UP000830401">
    <property type="component" value="Chromosome"/>
</dbReference>
<evidence type="ECO:0000259" key="9">
    <source>
        <dbReference type="Pfam" id="PF13231"/>
    </source>
</evidence>
<keyword evidence="2" id="KW-1003">Cell membrane</keyword>
<feature type="transmembrane region" description="Helical" evidence="8">
    <location>
        <begin position="298"/>
        <end position="318"/>
    </location>
</feature>
<dbReference type="PANTHER" id="PTHR33908">
    <property type="entry name" value="MANNOSYLTRANSFERASE YKCB-RELATED"/>
    <property type="match status" value="1"/>
</dbReference>
<evidence type="ECO:0000256" key="3">
    <source>
        <dbReference type="ARBA" id="ARBA00022676"/>
    </source>
</evidence>
<keyword evidence="7 8" id="KW-0472">Membrane</keyword>
<feature type="transmembrane region" description="Helical" evidence="8">
    <location>
        <begin position="20"/>
        <end position="38"/>
    </location>
</feature>
<evidence type="ECO:0000313" key="10">
    <source>
        <dbReference type="EMBL" id="UOQ67490.1"/>
    </source>
</evidence>
<dbReference type="RefSeq" id="WP_245123108.1">
    <property type="nucleotide sequence ID" value="NZ_CP095061.1"/>
</dbReference>
<feature type="transmembrane region" description="Helical" evidence="8">
    <location>
        <begin position="98"/>
        <end position="117"/>
    </location>
</feature>
<feature type="domain" description="Glycosyltransferase RgtA/B/C/D-like" evidence="9">
    <location>
        <begin position="76"/>
        <end position="230"/>
    </location>
</feature>
<dbReference type="Pfam" id="PF13231">
    <property type="entry name" value="PMT_2"/>
    <property type="match status" value="1"/>
</dbReference>
<feature type="transmembrane region" description="Helical" evidence="8">
    <location>
        <begin position="324"/>
        <end position="344"/>
    </location>
</feature>
<gene>
    <name evidence="10" type="ORF">MUN86_06320</name>
</gene>
<comment type="subcellular location">
    <subcellularLocation>
        <location evidence="1">Cell membrane</location>
        <topology evidence="1">Multi-pass membrane protein</topology>
    </subcellularLocation>
</comment>
<keyword evidence="3 10" id="KW-0328">Glycosyltransferase</keyword>
<accession>A0ABY4G9P2</accession>
<dbReference type="PANTHER" id="PTHR33908:SF11">
    <property type="entry name" value="MEMBRANE PROTEIN"/>
    <property type="match status" value="1"/>
</dbReference>
<keyword evidence="11" id="KW-1185">Reference proteome</keyword>
<proteinExistence type="predicted"/>
<name>A0ABY4G9P2_9BACT</name>
<protein>
    <submittedName>
        <fullName evidence="10">Glycosyltransferase family 39 protein</fullName>
        <ecNumber evidence="10">2.4.-.-</ecNumber>
    </submittedName>
</protein>
<dbReference type="InterPro" id="IPR038731">
    <property type="entry name" value="RgtA/B/C-like"/>
</dbReference>
<dbReference type="GO" id="GO:0016757">
    <property type="term" value="F:glycosyltransferase activity"/>
    <property type="evidence" value="ECO:0007669"/>
    <property type="project" value="UniProtKB-KW"/>
</dbReference>
<feature type="transmembrane region" description="Helical" evidence="8">
    <location>
        <begin position="76"/>
        <end position="92"/>
    </location>
</feature>
<feature type="transmembrane region" description="Helical" evidence="8">
    <location>
        <begin position="124"/>
        <end position="140"/>
    </location>
</feature>
<evidence type="ECO:0000256" key="4">
    <source>
        <dbReference type="ARBA" id="ARBA00022679"/>
    </source>
</evidence>
<evidence type="ECO:0000313" key="11">
    <source>
        <dbReference type="Proteomes" id="UP000830401"/>
    </source>
</evidence>
<sequence>MLVQLRPEASAFPKQHQVDFYTIAIGITVFLGIALRLFHYFYNRSLWTDEIYLSAGIVDMSFKDLLSKPLPYMQKAPVGYLLMSHLFVVLFGKNEMALRLYSLLTSIISLFLFLPVARYFLKPLGVVVALSLLAIASPIIHHSVEAKPYGADLFTTVLILWLYVRYHRETDLKNLLLWGFWGGLTVWLSYPSIFVLAGIVLATGIYYLLEGNWKLILGLIIPSSIWLVSFALSYLLFAKEGSDAGWLVYFFVKFDGYFPLQPVSGVTWAVRKAFAFFHYPLGLTWINDLGNHTNTQRFIQRMTIVPLVLSCFGTLYFFKQDKKYLVLLGATVLITFVASSLKLYPFYERMTVFLAPLVALLLAGGSDYLNNKKAAVKYFGYGLSVLLLLGLVKNTVANTFTPYLIGGYKMSYYRDALQYVNSNYRDGDAVYVYWNSAAGYKYYKAINALKYNGVIGGDYRHEVRSYPDFFAKIDADLAALPNKKRAWIIYSSMDMNQGDYAGEPAWFYNGHDFREGYGVDRFIQHLGQVGKIMDTYVPADGNTKNDVHVHLMELK</sequence>
<evidence type="ECO:0000256" key="2">
    <source>
        <dbReference type="ARBA" id="ARBA00022475"/>
    </source>
</evidence>
<dbReference type="InterPro" id="IPR050297">
    <property type="entry name" value="LipidA_mod_glycosyltrf_83"/>
</dbReference>
<feature type="transmembrane region" description="Helical" evidence="8">
    <location>
        <begin position="351"/>
        <end position="369"/>
    </location>
</feature>
<keyword evidence="6 8" id="KW-1133">Transmembrane helix</keyword>
<dbReference type="EC" id="2.4.-.-" evidence="10"/>
<evidence type="ECO:0000256" key="8">
    <source>
        <dbReference type="SAM" id="Phobius"/>
    </source>
</evidence>
<feature type="transmembrane region" description="Helical" evidence="8">
    <location>
        <begin position="381"/>
        <end position="405"/>
    </location>
</feature>
<feature type="transmembrane region" description="Helical" evidence="8">
    <location>
        <begin position="176"/>
        <end position="209"/>
    </location>
</feature>